<dbReference type="Pfam" id="PF08240">
    <property type="entry name" value="ADH_N"/>
    <property type="match status" value="1"/>
</dbReference>
<sequence length="328" mass="35099">MKAMMLSSYDDNASFVKKDIDKPVAGKGQVLVKIYASSVNPVDLKIKSNGKDMPIAPDLPALLGMDFAGIVEELGPGVSNFTIGDEVYGCAGGLMDLPGTYTEYIAADARLMALKPKNLSMREAAALPLVSITAFEGVERAQISDGQKVLVHGGSGGVGHIALQLAQIKGAEVFATSSSDEKLSLVKELGAHPINYNDQSVEDYVNQFTDGQGFDAVYDTVGGKNLLKSFEAVKINAQIATTVSMAEVDLSQMHHKGLSLHVVFMLIPMIHDVDRASHGNILKEITSLVESGKLKPVLDENRYQLEDVNEAHARVASSEGMGKVTIEH</sequence>
<dbReference type="AlphaFoldDB" id="A0A1W6MGR7"/>
<dbReference type="OrthoDB" id="9806940at2"/>
<dbReference type="Proteomes" id="UP000193431">
    <property type="component" value="Chromosome"/>
</dbReference>
<dbReference type="SUPFAM" id="SSF50129">
    <property type="entry name" value="GroES-like"/>
    <property type="match status" value="1"/>
</dbReference>
<dbReference type="PANTHER" id="PTHR44154">
    <property type="entry name" value="QUINONE OXIDOREDUCTASE"/>
    <property type="match status" value="1"/>
</dbReference>
<feature type="domain" description="Enoyl reductase (ER)" evidence="2">
    <location>
        <begin position="8"/>
        <end position="326"/>
    </location>
</feature>
<dbReference type="GO" id="GO:0016491">
    <property type="term" value="F:oxidoreductase activity"/>
    <property type="evidence" value="ECO:0007669"/>
    <property type="project" value="InterPro"/>
</dbReference>
<reference evidence="3 4" key="1">
    <citation type="submission" date="2016-11" db="EMBL/GenBank/DDBJ databases">
        <title>Trade-off between light-utilization and light-protection in marine flavobacteria.</title>
        <authorList>
            <person name="Kumagai Y."/>
        </authorList>
    </citation>
    <scope>NUCLEOTIDE SEQUENCE [LARGE SCALE GENOMIC DNA]</scope>
    <source>
        <strain evidence="3 4">JCM 13191</strain>
    </source>
</reference>
<dbReference type="InterPro" id="IPR013154">
    <property type="entry name" value="ADH-like_N"/>
</dbReference>
<organism evidence="3 4">
    <name type="scientific">Nonlabens spongiae</name>
    <dbReference type="NCBI Taxonomy" id="331648"/>
    <lineage>
        <taxon>Bacteria</taxon>
        <taxon>Pseudomonadati</taxon>
        <taxon>Bacteroidota</taxon>
        <taxon>Flavobacteriia</taxon>
        <taxon>Flavobacteriales</taxon>
        <taxon>Flavobacteriaceae</taxon>
        <taxon>Nonlabens</taxon>
    </lineage>
</organism>
<protein>
    <submittedName>
        <fullName evidence="3">Quinone oxidoreductase</fullName>
    </submittedName>
</protein>
<dbReference type="PANTHER" id="PTHR44154:SF1">
    <property type="entry name" value="QUINONE OXIDOREDUCTASE"/>
    <property type="match status" value="1"/>
</dbReference>
<keyword evidence="1" id="KW-0521">NADP</keyword>
<dbReference type="InterPro" id="IPR011032">
    <property type="entry name" value="GroES-like_sf"/>
</dbReference>
<name>A0A1W6MGR7_9FLAO</name>
<dbReference type="CDD" id="cd08272">
    <property type="entry name" value="MDR6"/>
    <property type="match status" value="1"/>
</dbReference>
<dbReference type="STRING" id="331648.BST97_01620"/>
<accession>A0A1W6MGR7</accession>
<dbReference type="Gene3D" id="3.90.180.10">
    <property type="entry name" value="Medium-chain alcohol dehydrogenases, catalytic domain"/>
    <property type="match status" value="1"/>
</dbReference>
<dbReference type="Pfam" id="PF13602">
    <property type="entry name" value="ADH_zinc_N_2"/>
    <property type="match status" value="1"/>
</dbReference>
<evidence type="ECO:0000313" key="3">
    <source>
        <dbReference type="EMBL" id="ARN76801.1"/>
    </source>
</evidence>
<dbReference type="InterPro" id="IPR051603">
    <property type="entry name" value="Zinc-ADH_QOR/CCCR"/>
</dbReference>
<dbReference type="Gene3D" id="3.40.50.720">
    <property type="entry name" value="NAD(P)-binding Rossmann-like Domain"/>
    <property type="match status" value="1"/>
</dbReference>
<dbReference type="SUPFAM" id="SSF51735">
    <property type="entry name" value="NAD(P)-binding Rossmann-fold domains"/>
    <property type="match status" value="1"/>
</dbReference>
<dbReference type="SMART" id="SM00829">
    <property type="entry name" value="PKS_ER"/>
    <property type="match status" value="1"/>
</dbReference>
<keyword evidence="4" id="KW-1185">Reference proteome</keyword>
<gene>
    <name evidence="3" type="ORF">BST97_01620</name>
</gene>
<dbReference type="InterPro" id="IPR036291">
    <property type="entry name" value="NAD(P)-bd_dom_sf"/>
</dbReference>
<evidence type="ECO:0000313" key="4">
    <source>
        <dbReference type="Proteomes" id="UP000193431"/>
    </source>
</evidence>
<evidence type="ECO:0000256" key="1">
    <source>
        <dbReference type="ARBA" id="ARBA00022857"/>
    </source>
</evidence>
<dbReference type="InterPro" id="IPR020843">
    <property type="entry name" value="ER"/>
</dbReference>
<proteinExistence type="predicted"/>
<evidence type="ECO:0000259" key="2">
    <source>
        <dbReference type="SMART" id="SM00829"/>
    </source>
</evidence>
<dbReference type="RefSeq" id="WP_085765600.1">
    <property type="nucleotide sequence ID" value="NZ_CP019344.1"/>
</dbReference>
<dbReference type="EMBL" id="CP019344">
    <property type="protein sequence ID" value="ARN76801.1"/>
    <property type="molecule type" value="Genomic_DNA"/>
</dbReference>